<accession>A0A2T7NCX4</accession>
<evidence type="ECO:0000313" key="2">
    <source>
        <dbReference type="Proteomes" id="UP000245119"/>
    </source>
</evidence>
<sequence length="85" mass="9455">MEDGAHDGRTLTSVVYTKGCSYLNRRMRRKAGSQGLTCSPDGDLRLELTFLQTPPQSLFPHPANIPILTPPPSFPTQTYLLLRVI</sequence>
<evidence type="ECO:0000313" key="1">
    <source>
        <dbReference type="EMBL" id="PVD19024.1"/>
    </source>
</evidence>
<proteinExistence type="predicted"/>
<name>A0A2T7NCX4_POMCA</name>
<dbReference type="Proteomes" id="UP000245119">
    <property type="component" value="Linkage Group LG14"/>
</dbReference>
<comment type="caution">
    <text evidence="1">The sequence shown here is derived from an EMBL/GenBank/DDBJ whole genome shotgun (WGS) entry which is preliminary data.</text>
</comment>
<dbReference type="EMBL" id="PZQS01000014">
    <property type="protein sequence ID" value="PVD19024.1"/>
    <property type="molecule type" value="Genomic_DNA"/>
</dbReference>
<dbReference type="AlphaFoldDB" id="A0A2T7NCX4"/>
<keyword evidence="2" id="KW-1185">Reference proteome</keyword>
<gene>
    <name evidence="1" type="ORF">C0Q70_21583</name>
</gene>
<reference evidence="1 2" key="1">
    <citation type="submission" date="2018-04" db="EMBL/GenBank/DDBJ databases">
        <title>The genome of golden apple snail Pomacea canaliculata provides insight into stress tolerance and invasive adaptation.</title>
        <authorList>
            <person name="Liu C."/>
            <person name="Liu B."/>
            <person name="Ren Y."/>
            <person name="Zhang Y."/>
            <person name="Wang H."/>
            <person name="Li S."/>
            <person name="Jiang F."/>
            <person name="Yin L."/>
            <person name="Zhang G."/>
            <person name="Qian W."/>
            <person name="Fan W."/>
        </authorList>
    </citation>
    <scope>NUCLEOTIDE SEQUENCE [LARGE SCALE GENOMIC DNA]</scope>
    <source>
        <strain evidence="1">SZHN2017</strain>
        <tissue evidence="1">Muscle</tissue>
    </source>
</reference>
<organism evidence="1 2">
    <name type="scientific">Pomacea canaliculata</name>
    <name type="common">Golden apple snail</name>
    <dbReference type="NCBI Taxonomy" id="400727"/>
    <lineage>
        <taxon>Eukaryota</taxon>
        <taxon>Metazoa</taxon>
        <taxon>Spiralia</taxon>
        <taxon>Lophotrochozoa</taxon>
        <taxon>Mollusca</taxon>
        <taxon>Gastropoda</taxon>
        <taxon>Caenogastropoda</taxon>
        <taxon>Architaenioglossa</taxon>
        <taxon>Ampullarioidea</taxon>
        <taxon>Ampullariidae</taxon>
        <taxon>Pomacea</taxon>
    </lineage>
</organism>
<protein>
    <submittedName>
        <fullName evidence="1">Uncharacterized protein</fullName>
    </submittedName>
</protein>